<protein>
    <submittedName>
        <fullName evidence="2">Uncharacterized protein</fullName>
    </submittedName>
</protein>
<sequence>MLDELEDLDVGWPYSVAQIATLPHDRQAQELRGATLNAVAIDPPVPRGLWQMCAKELTEELIAQARKELVHGPWPENAPLPPTADSVSRTTYLCLCDYRADADGPRDQLYALEFQGPRTQYIKFGHSKRLCRRIKLHRDVAKAHGFALLNGWASPGVADARLMEQSLLRYARSFEHQHVVAAERFYGMCFGIARDLTRAVFTEETRPDS</sequence>
<evidence type="ECO:0000313" key="3">
    <source>
        <dbReference type="Proteomes" id="UP000475532"/>
    </source>
</evidence>
<dbReference type="RefSeq" id="WP_163053235.1">
    <property type="nucleotide sequence ID" value="NZ_JAAGLI010000093.1"/>
</dbReference>
<evidence type="ECO:0000313" key="2">
    <source>
        <dbReference type="EMBL" id="NEA22570.1"/>
    </source>
</evidence>
<comment type="caution">
    <text evidence="2">The sequence shown here is derived from an EMBL/GenBank/DDBJ whole genome shotgun (WGS) entry which is preliminary data.</text>
</comment>
<accession>A0A6L9QAR2</accession>
<dbReference type="EMBL" id="JAAGLI010000093">
    <property type="protein sequence ID" value="NEA21610.1"/>
    <property type="molecule type" value="Genomic_DNA"/>
</dbReference>
<organism evidence="2 3">
    <name type="scientific">Actinomadura bangladeshensis</name>
    <dbReference type="NCBI Taxonomy" id="453573"/>
    <lineage>
        <taxon>Bacteria</taxon>
        <taxon>Bacillati</taxon>
        <taxon>Actinomycetota</taxon>
        <taxon>Actinomycetes</taxon>
        <taxon>Streptosporangiales</taxon>
        <taxon>Thermomonosporaceae</taxon>
        <taxon>Actinomadura</taxon>
    </lineage>
</organism>
<gene>
    <name evidence="1" type="ORF">G3I70_03720</name>
    <name evidence="2" type="ORF">G3I70_08710</name>
</gene>
<evidence type="ECO:0000313" key="1">
    <source>
        <dbReference type="EMBL" id="NEA21610.1"/>
    </source>
</evidence>
<dbReference type="Proteomes" id="UP000475532">
    <property type="component" value="Unassembled WGS sequence"/>
</dbReference>
<dbReference type="EMBL" id="JAAGLI010000213">
    <property type="protein sequence ID" value="NEA22570.1"/>
    <property type="molecule type" value="Genomic_DNA"/>
</dbReference>
<dbReference type="AlphaFoldDB" id="A0A6L9QAR2"/>
<name>A0A6L9QAR2_9ACTN</name>
<reference evidence="2 3" key="1">
    <citation type="submission" date="2020-01" db="EMBL/GenBank/DDBJ databases">
        <title>Insect and environment-associated Actinomycetes.</title>
        <authorList>
            <person name="Currrie C."/>
            <person name="Chevrette M."/>
            <person name="Carlson C."/>
            <person name="Stubbendieck R."/>
            <person name="Wendt-Pienkowski E."/>
        </authorList>
    </citation>
    <scope>NUCLEOTIDE SEQUENCE [LARGE SCALE GENOMIC DNA]</scope>
    <source>
        <strain evidence="2 3">SID10258</strain>
    </source>
</reference>
<proteinExistence type="predicted"/>